<dbReference type="SUPFAM" id="SSF47323">
    <property type="entry name" value="Anticodon-binding domain of a subclass of class I aminoacyl-tRNA synthetases"/>
    <property type="match status" value="1"/>
</dbReference>
<dbReference type="EMBL" id="KZ819299">
    <property type="protein sequence ID" value="PWN96432.1"/>
    <property type="molecule type" value="Genomic_DNA"/>
</dbReference>
<evidence type="ECO:0000313" key="18">
    <source>
        <dbReference type="Proteomes" id="UP000245946"/>
    </source>
</evidence>
<dbReference type="RefSeq" id="XP_025596711.1">
    <property type="nucleotide sequence ID" value="XM_025742971.1"/>
</dbReference>
<dbReference type="STRING" id="58919.A0A316Z647"/>
<evidence type="ECO:0000256" key="8">
    <source>
        <dbReference type="ARBA" id="ARBA00022917"/>
    </source>
</evidence>
<dbReference type="AlphaFoldDB" id="A0A316Z647"/>
<dbReference type="GO" id="GO:0006431">
    <property type="term" value="P:methionyl-tRNA aminoacylation"/>
    <property type="evidence" value="ECO:0007669"/>
    <property type="project" value="InterPro"/>
</dbReference>
<reference evidence="17 18" key="1">
    <citation type="journal article" date="2018" name="Mol. Biol. Evol.">
        <title>Broad Genomic Sampling Reveals a Smut Pathogenic Ancestry of the Fungal Clade Ustilaginomycotina.</title>
        <authorList>
            <person name="Kijpornyongpan T."/>
            <person name="Mondo S.J."/>
            <person name="Barry K."/>
            <person name="Sandor L."/>
            <person name="Lee J."/>
            <person name="Lipzen A."/>
            <person name="Pangilinan J."/>
            <person name="LaButti K."/>
            <person name="Hainaut M."/>
            <person name="Henrissat B."/>
            <person name="Grigoriev I.V."/>
            <person name="Spatafora J.W."/>
            <person name="Aime M.C."/>
        </authorList>
    </citation>
    <scope>NUCLEOTIDE SEQUENCE [LARGE SCALE GENOMIC DNA]</scope>
    <source>
        <strain evidence="17 18">MCA 4186</strain>
    </source>
</reference>
<dbReference type="EC" id="6.1.1.10" evidence="3"/>
<dbReference type="Gene3D" id="2.20.28.20">
    <property type="entry name" value="Methionyl-tRNA synthetase, Zn-domain"/>
    <property type="match status" value="1"/>
</dbReference>
<dbReference type="InterPro" id="IPR029038">
    <property type="entry name" value="MetRS_Zn"/>
</dbReference>
<dbReference type="GO" id="GO:0004825">
    <property type="term" value="F:methionine-tRNA ligase activity"/>
    <property type="evidence" value="ECO:0007669"/>
    <property type="project" value="UniProtKB-EC"/>
</dbReference>
<evidence type="ECO:0000256" key="9">
    <source>
        <dbReference type="ARBA" id="ARBA00023146"/>
    </source>
</evidence>
<gene>
    <name evidence="17" type="ORF">FA09DRAFT_331318</name>
</gene>
<dbReference type="PANTHER" id="PTHR45765">
    <property type="entry name" value="METHIONINE--TRNA LIGASE"/>
    <property type="match status" value="1"/>
</dbReference>
<keyword evidence="6 12" id="KW-0547">Nucleotide-binding</keyword>
<dbReference type="GeneID" id="37270515"/>
<dbReference type="CDD" id="cd00814">
    <property type="entry name" value="MetRS_core"/>
    <property type="match status" value="1"/>
</dbReference>
<evidence type="ECO:0000256" key="10">
    <source>
        <dbReference type="ARBA" id="ARBA00030904"/>
    </source>
</evidence>
<feature type="region of interest" description="Disordered" evidence="14">
    <location>
        <begin position="647"/>
        <end position="686"/>
    </location>
</feature>
<keyword evidence="18" id="KW-1185">Reference proteome</keyword>
<evidence type="ECO:0000256" key="5">
    <source>
        <dbReference type="ARBA" id="ARBA00022598"/>
    </source>
</evidence>
<dbReference type="PRINTS" id="PR01041">
    <property type="entry name" value="TRNASYNTHMET"/>
</dbReference>
<accession>A0A316Z647</accession>
<comment type="subcellular location">
    <subcellularLocation>
        <location evidence="1">Cytoplasm</location>
    </subcellularLocation>
</comment>
<dbReference type="InterPro" id="IPR015413">
    <property type="entry name" value="Methionyl/Leucyl_tRNA_Synth"/>
</dbReference>
<evidence type="ECO:0000256" key="4">
    <source>
        <dbReference type="ARBA" id="ARBA00022490"/>
    </source>
</evidence>
<dbReference type="InterPro" id="IPR014758">
    <property type="entry name" value="Met-tRNA_synth"/>
</dbReference>
<evidence type="ECO:0000313" key="17">
    <source>
        <dbReference type="EMBL" id="PWN96432.1"/>
    </source>
</evidence>
<evidence type="ECO:0000259" key="16">
    <source>
        <dbReference type="Pfam" id="PF19303"/>
    </source>
</evidence>
<name>A0A316Z647_9BASI</name>
<dbReference type="InterPro" id="IPR009080">
    <property type="entry name" value="tRNAsynth_Ia_anticodon-bd"/>
</dbReference>
<dbReference type="Pfam" id="PF09334">
    <property type="entry name" value="tRNA-synt_1g"/>
    <property type="match status" value="1"/>
</dbReference>
<protein>
    <recommendedName>
        <fullName evidence="3">methionine--tRNA ligase</fullName>
        <ecNumber evidence="3">6.1.1.10</ecNumber>
    </recommendedName>
    <alternativeName>
        <fullName evidence="10">Methionyl-tRNA synthetase</fullName>
    </alternativeName>
</protein>
<dbReference type="Gene3D" id="1.10.730.10">
    <property type="entry name" value="Isoleucyl-tRNA Synthetase, Domain 1"/>
    <property type="match status" value="1"/>
</dbReference>
<dbReference type="InterPro" id="IPR033911">
    <property type="entry name" value="MetRS_core"/>
</dbReference>
<dbReference type="PROSITE" id="PS00178">
    <property type="entry name" value="AA_TRNA_LIGASE_I"/>
    <property type="match status" value="1"/>
</dbReference>
<dbReference type="OrthoDB" id="5844513at2759"/>
<sequence length="761" mass="83864">MASPFPAAPAPDAAGSRRIAEAPALLFKTTRPANGEKAPVILPRAGEGNVLITSALPYVNNVPHLGNIIGSTLSADVYARYSRSRARNTLYICGTDEYGTATETKALEDKVTPRELCDKYHALHASVYEWFNIGFDHFGRTSTPKQTEVAQAIFLKLYDNGYLEKRSMTQLFCEKDQRFLADRFVEGTCPKCNYDDARGDQCDGCGQLLDAIELIKPHCKLCKSSPVPRDSSHLFLRADKLQPLTEAWSREAANAGAWTANSRQITESWFREGLRPFSLTRDLSWGVPVPVEGMEGKVLYVWFDAPIGYPSITANYTDEWRQWWHAPEDVKLYQFMGKDNVRFHTVIFPSCLLGTKDKWTMLHHISTTEYLNYEQGKFSKSRNIGVFGDKAGQIGVSNSVWRYYLLANRPETGDTQFSWHEFILRNNSELLANLGNFVNRVLRFLVAQYDGVLPELPEGMGLRVGPEALEGAAPHSGGEEAAPERGAPLFARVVRDVNTLLSQYAVAMDAVKVRLGLQTMMQISARGNVFLVEAGVDNSLFANSRAECDATMLVAVNLIWVLSALVHPFMPDTADAICAQLNAPPRTVPVEDTTNGKVVPGDQVSSAAANPPKARFSLDLLPGHRIGKPAHLFKPIDAKKEEEWRKQFGGEPSKADAAPTLSKKQAMKQAKAAKKAAPQAPQLKRPTAEWKALDEEMRKQSEVVRKAKETAKKGEEEAATANVDGELAALMRLKTDLAALTEKLAAVELAEDGDAAKAPTA</sequence>
<dbReference type="InterPro" id="IPR023458">
    <property type="entry name" value="Met-tRNA_ligase_1"/>
</dbReference>
<comment type="similarity">
    <text evidence="2 12">Belongs to the class-I aminoacyl-tRNA synthetase family.</text>
</comment>
<evidence type="ECO:0000256" key="12">
    <source>
        <dbReference type="RuleBase" id="RU363039"/>
    </source>
</evidence>
<dbReference type="InterPro" id="IPR041872">
    <property type="entry name" value="Anticodon_Met"/>
</dbReference>
<feature type="domain" description="Methionyl-tRNA synthetase anticodon-binding" evidence="16">
    <location>
        <begin position="492"/>
        <end position="651"/>
    </location>
</feature>
<evidence type="ECO:0000256" key="2">
    <source>
        <dbReference type="ARBA" id="ARBA00005594"/>
    </source>
</evidence>
<keyword evidence="7 12" id="KW-0067">ATP-binding</keyword>
<feature type="region of interest" description="Disordered" evidence="14">
    <location>
        <begin position="588"/>
        <end position="610"/>
    </location>
</feature>
<dbReference type="SUPFAM" id="SSF52374">
    <property type="entry name" value="Nucleotidylyl transferase"/>
    <property type="match status" value="1"/>
</dbReference>
<dbReference type="GO" id="GO:0005524">
    <property type="term" value="F:ATP binding"/>
    <property type="evidence" value="ECO:0007669"/>
    <property type="project" value="UniProtKB-KW"/>
</dbReference>
<dbReference type="GO" id="GO:0005829">
    <property type="term" value="C:cytosol"/>
    <property type="evidence" value="ECO:0007669"/>
    <property type="project" value="TreeGrafter"/>
</dbReference>
<feature type="domain" description="Methionyl/Leucyl tRNA synthetase" evidence="15">
    <location>
        <begin position="50"/>
        <end position="442"/>
    </location>
</feature>
<dbReference type="FunFam" id="2.20.28.20:FF:000001">
    <property type="entry name" value="Methionine--tRNA ligase"/>
    <property type="match status" value="1"/>
</dbReference>
<keyword evidence="5 12" id="KW-0436">Ligase</keyword>
<evidence type="ECO:0000259" key="15">
    <source>
        <dbReference type="Pfam" id="PF09334"/>
    </source>
</evidence>
<dbReference type="GO" id="GO:0017101">
    <property type="term" value="C:aminoacyl-tRNA synthetase multienzyme complex"/>
    <property type="evidence" value="ECO:0007669"/>
    <property type="project" value="TreeGrafter"/>
</dbReference>
<evidence type="ECO:0000256" key="13">
    <source>
        <dbReference type="SAM" id="Coils"/>
    </source>
</evidence>
<evidence type="ECO:0000256" key="3">
    <source>
        <dbReference type="ARBA" id="ARBA00012838"/>
    </source>
</evidence>
<evidence type="ECO:0000256" key="14">
    <source>
        <dbReference type="SAM" id="MobiDB-lite"/>
    </source>
</evidence>
<dbReference type="Gene3D" id="3.40.50.620">
    <property type="entry name" value="HUPs"/>
    <property type="match status" value="1"/>
</dbReference>
<dbReference type="Proteomes" id="UP000245946">
    <property type="component" value="Unassembled WGS sequence"/>
</dbReference>
<proteinExistence type="inferred from homology"/>
<dbReference type="InterPro" id="IPR014729">
    <property type="entry name" value="Rossmann-like_a/b/a_fold"/>
</dbReference>
<dbReference type="PANTHER" id="PTHR45765:SF1">
    <property type="entry name" value="METHIONINE--TRNA LIGASE, CYTOPLASMIC"/>
    <property type="match status" value="1"/>
</dbReference>
<feature type="compositionally biased region" description="Low complexity" evidence="14">
    <location>
        <begin position="663"/>
        <end position="684"/>
    </location>
</feature>
<keyword evidence="8 12" id="KW-0648">Protein biosynthesis</keyword>
<organism evidence="17 18">
    <name type="scientific">Tilletiopsis washingtonensis</name>
    <dbReference type="NCBI Taxonomy" id="58919"/>
    <lineage>
        <taxon>Eukaryota</taxon>
        <taxon>Fungi</taxon>
        <taxon>Dikarya</taxon>
        <taxon>Basidiomycota</taxon>
        <taxon>Ustilaginomycotina</taxon>
        <taxon>Exobasidiomycetes</taxon>
        <taxon>Entylomatales</taxon>
        <taxon>Entylomatales incertae sedis</taxon>
        <taxon>Tilletiopsis</taxon>
    </lineage>
</organism>
<evidence type="ECO:0000256" key="11">
    <source>
        <dbReference type="ARBA" id="ARBA00047364"/>
    </source>
</evidence>
<keyword evidence="4" id="KW-0963">Cytoplasm</keyword>
<dbReference type="NCBIfam" id="TIGR00398">
    <property type="entry name" value="metG"/>
    <property type="match status" value="1"/>
</dbReference>
<dbReference type="InterPro" id="IPR001412">
    <property type="entry name" value="aa-tRNA-synth_I_CS"/>
</dbReference>
<keyword evidence="13" id="KW-0175">Coiled coil</keyword>
<evidence type="ECO:0000256" key="6">
    <source>
        <dbReference type="ARBA" id="ARBA00022741"/>
    </source>
</evidence>
<comment type="catalytic activity">
    <reaction evidence="11">
        <text>tRNA(Met) + L-methionine + ATP = L-methionyl-tRNA(Met) + AMP + diphosphate</text>
        <dbReference type="Rhea" id="RHEA:13481"/>
        <dbReference type="Rhea" id="RHEA-COMP:9667"/>
        <dbReference type="Rhea" id="RHEA-COMP:9698"/>
        <dbReference type="ChEBI" id="CHEBI:30616"/>
        <dbReference type="ChEBI" id="CHEBI:33019"/>
        <dbReference type="ChEBI" id="CHEBI:57844"/>
        <dbReference type="ChEBI" id="CHEBI:78442"/>
        <dbReference type="ChEBI" id="CHEBI:78530"/>
        <dbReference type="ChEBI" id="CHEBI:456215"/>
        <dbReference type="EC" id="6.1.1.10"/>
    </reaction>
</comment>
<dbReference type="Pfam" id="PF19303">
    <property type="entry name" value="Anticodon_3"/>
    <property type="match status" value="1"/>
</dbReference>
<dbReference type="SUPFAM" id="SSF57770">
    <property type="entry name" value="Methionyl-tRNA synthetase (MetRS), Zn-domain"/>
    <property type="match status" value="1"/>
</dbReference>
<feature type="coiled-coil region" evidence="13">
    <location>
        <begin position="697"/>
        <end position="750"/>
    </location>
</feature>
<evidence type="ECO:0000256" key="7">
    <source>
        <dbReference type="ARBA" id="ARBA00022840"/>
    </source>
</evidence>
<evidence type="ECO:0000256" key="1">
    <source>
        <dbReference type="ARBA" id="ARBA00004496"/>
    </source>
</evidence>
<keyword evidence="9 12" id="KW-0030">Aminoacyl-tRNA synthetase</keyword>